<keyword evidence="1" id="KW-0472">Membrane</keyword>
<dbReference type="PANTHER" id="PTHR35895:SF3">
    <property type="entry name" value="PRE-RRNA PROCESSING PROTEIN"/>
    <property type="match status" value="1"/>
</dbReference>
<evidence type="ECO:0000259" key="2">
    <source>
        <dbReference type="Pfam" id="PF22786"/>
    </source>
</evidence>
<dbReference type="EMBL" id="JAEUBF010000860">
    <property type="protein sequence ID" value="KAH3674385.1"/>
    <property type="molecule type" value="Genomic_DNA"/>
</dbReference>
<dbReference type="AlphaFoldDB" id="A0A9P8PMU8"/>
<dbReference type="Proteomes" id="UP000769528">
    <property type="component" value="Unassembled WGS sequence"/>
</dbReference>
<keyword evidence="1" id="KW-0812">Transmembrane</keyword>
<feature type="domain" description="Tag1 C-terminal" evidence="2">
    <location>
        <begin position="475"/>
        <end position="564"/>
    </location>
</feature>
<dbReference type="OrthoDB" id="5596576at2759"/>
<evidence type="ECO:0000313" key="4">
    <source>
        <dbReference type="Proteomes" id="UP000769528"/>
    </source>
</evidence>
<evidence type="ECO:0000256" key="1">
    <source>
        <dbReference type="SAM" id="Phobius"/>
    </source>
</evidence>
<reference evidence="3" key="2">
    <citation type="submission" date="2021-01" db="EMBL/GenBank/DDBJ databases">
        <authorList>
            <person name="Schikora-Tamarit M.A."/>
        </authorList>
    </citation>
    <scope>NUCLEOTIDE SEQUENCE</scope>
    <source>
        <strain evidence="3">CBS6341</strain>
    </source>
</reference>
<dbReference type="InterPro" id="IPR055011">
    <property type="entry name" value="Tag1_C"/>
</dbReference>
<dbReference type="InterPro" id="IPR046368">
    <property type="entry name" value="Tag1"/>
</dbReference>
<feature type="transmembrane region" description="Helical" evidence="1">
    <location>
        <begin position="48"/>
        <end position="71"/>
    </location>
</feature>
<reference evidence="3" key="1">
    <citation type="journal article" date="2021" name="Open Biol.">
        <title>Shared evolutionary footprints suggest mitochondrial oxidative damage underlies multiple complex I losses in fungi.</title>
        <authorList>
            <person name="Schikora-Tamarit M.A."/>
            <person name="Marcet-Houben M."/>
            <person name="Nosek J."/>
            <person name="Gabaldon T."/>
        </authorList>
    </citation>
    <scope>NUCLEOTIDE SEQUENCE</scope>
    <source>
        <strain evidence="3">CBS6341</strain>
    </source>
</reference>
<organism evidence="3 4">
    <name type="scientific">Wickerhamomyces mucosus</name>
    <dbReference type="NCBI Taxonomy" id="1378264"/>
    <lineage>
        <taxon>Eukaryota</taxon>
        <taxon>Fungi</taxon>
        <taxon>Dikarya</taxon>
        <taxon>Ascomycota</taxon>
        <taxon>Saccharomycotina</taxon>
        <taxon>Saccharomycetes</taxon>
        <taxon>Phaffomycetales</taxon>
        <taxon>Wickerhamomycetaceae</taxon>
        <taxon>Wickerhamomyces</taxon>
    </lineage>
</organism>
<proteinExistence type="predicted"/>
<accession>A0A9P8PMU8</accession>
<sequence>MSDNNDNQNEIQSLLESNSTEGNNNYYSSISNNTHLNKLQGKRNSFKLYIFIIILSILTISSFILFNILLINNNSQDIIEKSMEFNINNVEINRLTSNGIDLKLIGFTKFDYNKVETFKNSYIGKLMKFSTKNLISKIDIKLDQIQLKIKLDDDDNELIDIGSIEIPEFSMFISQHSITPLDLIVSIHPKTLEILHLIKHLLSNDKTDNVLKIYCDSNLDLKFFKFFHLSGLKIKFNRDFLIDGKFRRNDLIVDLNEINIDRIDSIYNINFQILLLNPIQGIYPFTILSLPKFPQSSWEIFINGCNEEKIKLLSNDLFYTDPFKISSMDDFINLNISTSISKINNELFEICSLDLDDDDDLTPLDLDDDDLTPLDVLIDEFINNRSIPLKIQNLQNNSIELPKFLTDILSKILIINLNYISKFNSTKLIQNVSIDNLKFEFENGDINKPIINGEINLYINLPIDKIKGIDYDNFIKIPKIKTSNQSPIKLYHNEEEFARIELIEWHDCFNEFLINDQIFHLKFKLIHESIIVKNPKIFKKVINEILINGKSKIFIDSNLDIIVQIYKLIDDGFEIKRLNAKSESDITR</sequence>
<dbReference type="Pfam" id="PF26174">
    <property type="entry name" value="LEA-2_1"/>
    <property type="match status" value="1"/>
</dbReference>
<dbReference type="PANTHER" id="PTHR35895">
    <property type="entry name" value="CHROMOSOME 16, WHOLE GENOME SHOTGUN SEQUENCE"/>
    <property type="match status" value="1"/>
</dbReference>
<dbReference type="Pfam" id="PF22786">
    <property type="entry name" value="Tag1_C"/>
    <property type="match status" value="1"/>
</dbReference>
<evidence type="ECO:0000313" key="3">
    <source>
        <dbReference type="EMBL" id="KAH3674385.1"/>
    </source>
</evidence>
<protein>
    <recommendedName>
        <fullName evidence="2">Tag1 C-terminal domain-containing protein</fullName>
    </recommendedName>
</protein>
<name>A0A9P8PMU8_9ASCO</name>
<gene>
    <name evidence="3" type="ORF">WICMUC_003350</name>
</gene>
<keyword evidence="4" id="KW-1185">Reference proteome</keyword>
<dbReference type="GO" id="GO:0000329">
    <property type="term" value="C:fungal-type vacuole membrane"/>
    <property type="evidence" value="ECO:0007669"/>
    <property type="project" value="InterPro"/>
</dbReference>
<keyword evidence="1" id="KW-1133">Transmembrane helix</keyword>
<comment type="caution">
    <text evidence="3">The sequence shown here is derived from an EMBL/GenBank/DDBJ whole genome shotgun (WGS) entry which is preliminary data.</text>
</comment>